<gene>
    <name evidence="1" type="ORF">ACFQVC_16435</name>
</gene>
<name>A0ABW2JI84_9ACTN</name>
<dbReference type="Proteomes" id="UP001596523">
    <property type="component" value="Unassembled WGS sequence"/>
</dbReference>
<evidence type="ECO:0000313" key="1">
    <source>
        <dbReference type="EMBL" id="MFC7305801.1"/>
    </source>
</evidence>
<accession>A0ABW2JI84</accession>
<comment type="caution">
    <text evidence="1">The sequence shown here is derived from an EMBL/GenBank/DDBJ whole genome shotgun (WGS) entry which is preliminary data.</text>
</comment>
<sequence length="349" mass="37602">MFRKAAGVVKAYTVFVDFPDVPAEGTPQERYREFFPAVPDYFAKSSYGKLRYESTPRFRWIRMAKPLAAYGIDRGVSFRPGYSAVSAEVDAAVGDGVDLSSYDLLNVLFTPNAGPPATEKVLSVTFGGTSFIWSRQTGDSAWRVLAHENAHAFGLPDLYGFQGYPPHPVGHWDPMDEDWGPTNDFMAWHKWKLGWLDREQVGCVSGPGVREFTLTPVSDAGGLKLVSVRLNDRWAINIEVRTKSELDPAVCRPGVLVSTVGVGVKSGAGPVRVFDARPGSGGCELADDVATELSDATYLPGQTFTGPGRSVAVQVLGVDGSGGHQGHQGYRVRVALGRQAVGGLPPAAR</sequence>
<dbReference type="PANTHER" id="PTHR41775:SF1">
    <property type="entry name" value="PEPTIDASE M6-LIKE DOMAIN-CONTAINING PROTEIN"/>
    <property type="match status" value="1"/>
</dbReference>
<keyword evidence="1" id="KW-0482">Metalloprotease</keyword>
<keyword evidence="1" id="KW-0378">Hydrolase</keyword>
<dbReference type="NCBIfam" id="TIGR03296">
    <property type="entry name" value="M6dom_TIGR03296"/>
    <property type="match status" value="1"/>
</dbReference>
<dbReference type="GO" id="GO:0008237">
    <property type="term" value="F:metallopeptidase activity"/>
    <property type="evidence" value="ECO:0007669"/>
    <property type="project" value="UniProtKB-KW"/>
</dbReference>
<protein>
    <submittedName>
        <fullName evidence="1">M6 family metalloprotease domain-containing protein</fullName>
    </submittedName>
</protein>
<reference evidence="2" key="1">
    <citation type="journal article" date="2019" name="Int. J. Syst. Evol. Microbiol.">
        <title>The Global Catalogue of Microorganisms (GCM) 10K type strain sequencing project: providing services to taxonomists for standard genome sequencing and annotation.</title>
        <authorList>
            <consortium name="The Broad Institute Genomics Platform"/>
            <consortium name="The Broad Institute Genome Sequencing Center for Infectious Disease"/>
            <person name="Wu L."/>
            <person name="Ma J."/>
        </authorList>
    </citation>
    <scope>NUCLEOTIDE SEQUENCE [LARGE SCALE GENOMIC DNA]</scope>
    <source>
        <strain evidence="2">SYNS20</strain>
    </source>
</reference>
<proteinExistence type="predicted"/>
<dbReference type="PANTHER" id="PTHR41775">
    <property type="entry name" value="SECRETED PROTEIN-RELATED"/>
    <property type="match status" value="1"/>
</dbReference>
<dbReference type="EMBL" id="JBHTCF010000006">
    <property type="protein sequence ID" value="MFC7305801.1"/>
    <property type="molecule type" value="Genomic_DNA"/>
</dbReference>
<organism evidence="1 2">
    <name type="scientific">Streptomyces monticola</name>
    <dbReference type="NCBI Taxonomy" id="2666263"/>
    <lineage>
        <taxon>Bacteria</taxon>
        <taxon>Bacillati</taxon>
        <taxon>Actinomycetota</taxon>
        <taxon>Actinomycetes</taxon>
        <taxon>Kitasatosporales</taxon>
        <taxon>Streptomycetaceae</taxon>
        <taxon>Streptomyces</taxon>
    </lineage>
</organism>
<evidence type="ECO:0000313" key="2">
    <source>
        <dbReference type="Proteomes" id="UP001596523"/>
    </source>
</evidence>
<dbReference type="InterPro" id="IPR008757">
    <property type="entry name" value="Peptidase_M6-like_domain"/>
</dbReference>
<keyword evidence="2" id="KW-1185">Reference proteome</keyword>
<dbReference type="RefSeq" id="WP_381831171.1">
    <property type="nucleotide sequence ID" value="NZ_JBHTCF010000006.1"/>
</dbReference>
<keyword evidence="1" id="KW-0645">Protease</keyword>